<dbReference type="RefSeq" id="WP_100899145.1">
    <property type="nucleotide sequence ID" value="NZ_CAWNNC010000001.1"/>
</dbReference>
<evidence type="ECO:0000313" key="1">
    <source>
        <dbReference type="EMBL" id="AUB37532.1"/>
    </source>
</evidence>
<reference evidence="1 2" key="1">
    <citation type="submission" date="2017-11" db="EMBL/GenBank/DDBJ databases">
        <title>Complete genome of a free-living desiccation-tolerant cyanobacterium and its photosynthetic adaptation to extreme terrestrial habitat.</title>
        <authorList>
            <person name="Shang J."/>
        </authorList>
    </citation>
    <scope>NUCLEOTIDE SEQUENCE [LARGE SCALE GENOMIC DNA]</scope>
    <source>
        <strain evidence="1 2">CCNUN1</strain>
    </source>
</reference>
<protein>
    <submittedName>
        <fullName evidence="1">Uncharacterized protein</fullName>
    </submittedName>
</protein>
<name>A0A2K8SPZ6_9NOSO</name>
<keyword evidence="2" id="KW-1185">Reference proteome</keyword>
<organism evidence="1 2">
    <name type="scientific">Nostoc flagelliforme CCNUN1</name>
    <dbReference type="NCBI Taxonomy" id="2038116"/>
    <lineage>
        <taxon>Bacteria</taxon>
        <taxon>Bacillati</taxon>
        <taxon>Cyanobacteriota</taxon>
        <taxon>Cyanophyceae</taxon>
        <taxon>Nostocales</taxon>
        <taxon>Nostocaceae</taxon>
        <taxon>Nostoc</taxon>
    </lineage>
</organism>
<dbReference type="OrthoDB" id="9135476at2"/>
<dbReference type="KEGG" id="nfl:COO91_03477"/>
<proteinExistence type="predicted"/>
<sequence length="85" mass="9494">MSNSNGKSRETLLSKWLIFANLVIPENAPAIQKKEMRRSYYAGASAMFDLFTNMPDDISEEDGAVIISALQQECADFLSRVGKDF</sequence>
<dbReference type="AlphaFoldDB" id="A0A2K8SPZ6"/>
<evidence type="ECO:0000313" key="2">
    <source>
        <dbReference type="Proteomes" id="UP000232003"/>
    </source>
</evidence>
<dbReference type="EMBL" id="CP024785">
    <property type="protein sequence ID" value="AUB37532.1"/>
    <property type="molecule type" value="Genomic_DNA"/>
</dbReference>
<accession>A0A2K8SPZ6</accession>
<dbReference type="Proteomes" id="UP000232003">
    <property type="component" value="Chromosome"/>
</dbReference>
<gene>
    <name evidence="1" type="ORF">COO91_03477</name>
</gene>